<protein>
    <submittedName>
        <fullName evidence="6">Putative cell wall binding repeat-containing protein</fullName>
    </submittedName>
</protein>
<dbReference type="InterPro" id="IPR013378">
    <property type="entry name" value="InlB-like_B-rpt"/>
</dbReference>
<gene>
    <name evidence="6" type="ORF">SAMN05216313_105160</name>
</gene>
<evidence type="ECO:0000313" key="6">
    <source>
        <dbReference type="EMBL" id="SET37914.1"/>
    </source>
</evidence>
<dbReference type="RefSeq" id="WP_092361800.1">
    <property type="nucleotide sequence ID" value="NZ_FOIM01000005.1"/>
</dbReference>
<feature type="compositionally biased region" description="Gly residues" evidence="4">
    <location>
        <begin position="1873"/>
        <end position="1890"/>
    </location>
</feature>
<keyword evidence="5" id="KW-0812">Transmembrane</keyword>
<dbReference type="Gene3D" id="2.60.40.4270">
    <property type="entry name" value="Listeria-Bacteroides repeat domain"/>
    <property type="match status" value="1"/>
</dbReference>
<dbReference type="Gene3D" id="3.30.1910.20">
    <property type="entry name" value="asparaginyl-tRNA synthetase, N-terminal domain"/>
    <property type="match status" value="1"/>
</dbReference>
<keyword evidence="7" id="KW-1185">Reference proteome</keyword>
<dbReference type="SUPFAM" id="SSF69360">
    <property type="entry name" value="Cell wall binding repeat"/>
    <property type="match status" value="1"/>
</dbReference>
<evidence type="ECO:0000256" key="2">
    <source>
        <dbReference type="ARBA" id="ARBA00022737"/>
    </source>
</evidence>
<feature type="transmembrane region" description="Helical" evidence="5">
    <location>
        <begin position="12"/>
        <end position="36"/>
    </location>
</feature>
<dbReference type="PROSITE" id="PS51170">
    <property type="entry name" value="CW"/>
    <property type="match status" value="1"/>
</dbReference>
<dbReference type="SUPFAM" id="SSF51126">
    <property type="entry name" value="Pectin lyase-like"/>
    <property type="match status" value="1"/>
</dbReference>
<feature type="repeat" description="Cell wall-binding" evidence="3">
    <location>
        <begin position="2012"/>
        <end position="2031"/>
    </location>
</feature>
<dbReference type="GO" id="GO:0030313">
    <property type="term" value="C:cell envelope"/>
    <property type="evidence" value="ECO:0007669"/>
    <property type="project" value="UniProtKB-SubCell"/>
</dbReference>
<evidence type="ECO:0000256" key="1">
    <source>
        <dbReference type="ARBA" id="ARBA00004196"/>
    </source>
</evidence>
<dbReference type="Proteomes" id="UP000198508">
    <property type="component" value="Unassembled WGS sequence"/>
</dbReference>
<dbReference type="STRING" id="460384.SAMN05216313_105160"/>
<sequence>MNKERYQLWKRFVSLILTICLTVGLGTSQLAVVAYASTELPNENLGNGASEGTAYAWIGPRGGTGEDPSGNSYRFDLCGLQAGQSGYSQSGIKTTYSWQGYATYIQVEGGAKYKANGSTNGAVEDLTSMGIELKIALSPSPDNKYVFVDYYVYDKTGQGGTQGRTVKLGTGTDVMIGGRQEDDYATVYKNNRGFHMVNQYVKTTFDCITNDSSLGVTPTTTRWIGRYSSWGTNVFNEGGGNSLSGTDSGMAYSWHFQLHPYETVHKRVAFAIRDTSYYVSASGVDSNAADGTYSSPFKTIEYAMEQIGNKKGYIYIMDYPEITAPITVSGSSKDITIASTDYDRNGNPTNENADYIKTLKRAGSYTGPIFNVTGATLKLTDLVLDGNGKLSGDSLVSATSGRIEINSGAQLKNCHGNSSSQGSALSVTGSATLSMNYGKVSGNLSEGKGAVYFNSTGRFDVLNDVMVEDNTTPSGAKSNIYLETGRTITVTGDLNASRIGVTTAGQPAASPGGITTEAGQEIKIASPLAGSGVDTAPSPFADNFFADQAKADGTGLYVAVGTKNLSGAGAGNDKNAVIKRNGLQISFVVKDAQTGGSISGVAPIPPISKGSGEPVDIAPGPDITGYELSGVVIEQGTPPSLTANLTPGADFGRITGTMPNQDVAVSYEYQKIGSQIIFNSNGGTPEPETLVGTAGNPVNSLLPTTTRYGYIFKGWSSVNDWDNPQFIDRLPAVYPELPVTYYAIFEADPNVKFNYTVEHSNASGDIMFETNTLDSAYSVEEPILEEKKTVRGYTWSLDDSSTTPSEYNFSGTSVPIGQFNSAGTFNGKMPGQDATIRYGYKVRYDDPDARSLFEVQHKTNNGTTVSADQSGLYYPENEITAQPAQVYGYQCTGYRFELGDQAGELADGLVNGVRGDFDESLVFNGIMPNQPVRLVYLYESSIQGYEITVKYEDNGTADSRLTDIIPPENSGPYEADSNVQGVYREQYGYSLEAHTVSPADSQIQFNSNDWSGIMPNDNVTIKYKHDRIPALWGDITYEPGENGTLQGGSDVSQDVQALSGGSFKASVLLNDGTSEGQVQSYTLAVIKERRLMPQTQPVNGYYRFGGWFIDTDGNGNLDNGETILPQDYRFTAPVTITAYFEENPDAWININFAAGSHGSIDAGEPLTLRTTFDKKWGDITSSLPAYTPEVNYLVDDWYVQGEPVDDDMSLVNGQTYTIQFYPDPAIFGTEVKDPEPAAGLNSQGKGRVTVFGTTQGYKYILTDLDGKVLEVNKGNLLTSRTVFDDLYPGMRYLVYEATGQTKVQAGAMIGSAEGTLSSGVEVLTPVVDTNYKILYDEEDEGKTRLIIRPADAQSDYAVLDDSGRVVTTPETGAGGWQSVSGNPGSVSFSGLDYNKEYTVVARPKGQSSITAESCRENGSVITTDPGGDLELPSYIIETLNGEVVSAGDEPVGEDRYEETHKGDLVKIKAEAVNDENRRFSHWRFIIGSVEGVGDKINTREASFTMPDTNLVLEAVYERAATPSNATVVDEVRGGSREELALDPGEIPDLEDELTTDADRELLDVNHADVTYKVVYRKNSVRASESNAIKTGGSYDMDHEAAYKAAWGLDVSIERYVNGRKVNRASASEASFKTYVQLGRQDVDMMDYQLYEISGDADTEIMVSLVPMDYEPEETGGLFTFTATEGRRYIMVYNCAYRVYFLNNTAPDLYRYWFKVRREESPEDSYYESEFGGLEEQLDYFISPTGAEYSYLGWSYREDRFREFEPDRKIKRKTYVYAYYEDNEKELDDIRKELEEAIRAAIGISDDHFLKLNESKKLKEYIEAALEVLDREEPKATIDQLVEALSELKDKTAPYKELLDGRYDHYDDLQESGNKGGSKGGGGGGGGGGGSKKTPFTGTAPLSYRIGTNGNWEESVGPSGEKQMSFVLNGGMRLNDMWARLTYPEGARPEDSGWYYFDEKGIMQSGWICDKAGNWYYCNTETELPYGKMVTGWRLDTADNNWYYLDPVSGAMALGWRNIDGKWYYFSPVGAGVYAYDPVRQRWTYGGGAGRPLGAMYQNEVTPDGYRTGADGAWIQ</sequence>
<accession>A0A1I0DYY1</accession>
<organism evidence="6 7">
    <name type="scientific">Enterocloster lavalensis</name>
    <dbReference type="NCBI Taxonomy" id="460384"/>
    <lineage>
        <taxon>Bacteria</taxon>
        <taxon>Bacillati</taxon>
        <taxon>Bacillota</taxon>
        <taxon>Clostridia</taxon>
        <taxon>Lachnospirales</taxon>
        <taxon>Lachnospiraceae</taxon>
        <taxon>Enterocloster</taxon>
    </lineage>
</organism>
<comment type="subcellular location">
    <subcellularLocation>
        <location evidence="1">Cell envelope</location>
    </subcellularLocation>
</comment>
<dbReference type="InterPro" id="IPR042229">
    <property type="entry name" value="Listeria/Bacterioides_rpt_sf"/>
</dbReference>
<dbReference type="Pfam" id="PF01473">
    <property type="entry name" value="Choline_bind_1"/>
    <property type="match status" value="4"/>
</dbReference>
<dbReference type="InterPro" id="IPR011050">
    <property type="entry name" value="Pectin_lyase_fold/virulence"/>
</dbReference>
<evidence type="ECO:0000256" key="5">
    <source>
        <dbReference type="SAM" id="Phobius"/>
    </source>
</evidence>
<keyword evidence="5" id="KW-1133">Transmembrane helix</keyword>
<proteinExistence type="predicted"/>
<evidence type="ECO:0000256" key="3">
    <source>
        <dbReference type="PROSITE-ProRule" id="PRU00591"/>
    </source>
</evidence>
<evidence type="ECO:0000256" key="4">
    <source>
        <dbReference type="SAM" id="MobiDB-lite"/>
    </source>
</evidence>
<dbReference type="InterPro" id="IPR018337">
    <property type="entry name" value="Cell_wall/Cho-bd_repeat"/>
</dbReference>
<keyword evidence="2" id="KW-0677">Repeat</keyword>
<name>A0A1I0DYY1_9FIRM</name>
<dbReference type="Pfam" id="PF09479">
    <property type="entry name" value="Flg_new"/>
    <property type="match status" value="1"/>
</dbReference>
<feature type="region of interest" description="Disordered" evidence="4">
    <location>
        <begin position="1865"/>
        <end position="1899"/>
    </location>
</feature>
<keyword evidence="5" id="KW-0472">Membrane</keyword>
<dbReference type="EMBL" id="FOIM01000005">
    <property type="protein sequence ID" value="SET37914.1"/>
    <property type="molecule type" value="Genomic_DNA"/>
</dbReference>
<dbReference type="Gene3D" id="2.10.270.10">
    <property type="entry name" value="Cholin Binding"/>
    <property type="match status" value="1"/>
</dbReference>
<evidence type="ECO:0000313" key="7">
    <source>
        <dbReference type="Proteomes" id="UP000198508"/>
    </source>
</evidence>
<reference evidence="7" key="1">
    <citation type="submission" date="2016-10" db="EMBL/GenBank/DDBJ databases">
        <authorList>
            <person name="Varghese N."/>
            <person name="Submissions S."/>
        </authorList>
    </citation>
    <scope>NUCLEOTIDE SEQUENCE [LARGE SCALE GENOMIC DNA]</scope>
    <source>
        <strain evidence="7">NLAE-zl-G277</strain>
    </source>
</reference>